<dbReference type="AlphaFoldDB" id="W7DNB7"/>
<proteinExistence type="predicted"/>
<dbReference type="EMBL" id="AODM01000030">
    <property type="protein sequence ID" value="EUJ56610.1"/>
    <property type="molecule type" value="Genomic_DNA"/>
</dbReference>
<organism evidence="1 2">
    <name type="scientific">Listeria fleischmannii FSL S10-1203</name>
    <dbReference type="NCBI Taxonomy" id="1265822"/>
    <lineage>
        <taxon>Bacteria</taxon>
        <taxon>Bacillati</taxon>
        <taxon>Bacillota</taxon>
        <taxon>Bacilli</taxon>
        <taxon>Bacillales</taxon>
        <taxon>Listeriaceae</taxon>
        <taxon>Listeria</taxon>
    </lineage>
</organism>
<reference evidence="1 2" key="1">
    <citation type="submission" date="2012-12" db="EMBL/GenBank/DDBJ databases">
        <title>Novel taxa of Listeriaceae from agricultural environments in the United States.</title>
        <authorList>
            <person name="den Bakker H.C."/>
            <person name="Allred A."/>
            <person name="Warchocki S."/>
            <person name="Wright E.M."/>
            <person name="Burrell A."/>
            <person name="Nightingale K.K."/>
            <person name="Kephart D."/>
            <person name="Wiedmann M."/>
        </authorList>
    </citation>
    <scope>NUCLEOTIDE SEQUENCE [LARGE SCALE GENOMIC DNA]</scope>
    <source>
        <strain evidence="1 2">FSL S10-1203</strain>
    </source>
</reference>
<gene>
    <name evidence="1" type="ORF">MCOL2_08791</name>
</gene>
<protein>
    <submittedName>
        <fullName evidence="1">Uncharacterized protein</fullName>
    </submittedName>
</protein>
<sequence length="63" mass="7575">MYFLFLKKVLAQTDLSKIVNEMPAPLLDKISDEDIELFIQFIARRIEDLEHIEEYAKQVFCRR</sequence>
<accession>W7DNB7</accession>
<comment type="caution">
    <text evidence="1">The sequence shown here is derived from an EMBL/GenBank/DDBJ whole genome shotgun (WGS) entry which is preliminary data.</text>
</comment>
<evidence type="ECO:0000313" key="2">
    <source>
        <dbReference type="Proteomes" id="UP000019241"/>
    </source>
</evidence>
<name>W7DNB7_9LIST</name>
<dbReference type="Proteomes" id="UP000019241">
    <property type="component" value="Unassembled WGS sequence"/>
</dbReference>
<evidence type="ECO:0000313" key="1">
    <source>
        <dbReference type="EMBL" id="EUJ56610.1"/>
    </source>
</evidence>